<dbReference type="Pfam" id="PF00067">
    <property type="entry name" value="p450"/>
    <property type="match status" value="1"/>
</dbReference>
<evidence type="ECO:0000256" key="8">
    <source>
        <dbReference type="PIRSR" id="PIRSR602401-1"/>
    </source>
</evidence>
<keyword evidence="5 9" id="KW-0560">Oxidoreductase</keyword>
<evidence type="ECO:0008006" key="13">
    <source>
        <dbReference type="Google" id="ProtNLM"/>
    </source>
</evidence>
<comment type="similarity">
    <text evidence="2 9">Belongs to the cytochrome P450 family.</text>
</comment>
<evidence type="ECO:0000256" key="3">
    <source>
        <dbReference type="ARBA" id="ARBA00022617"/>
    </source>
</evidence>
<dbReference type="GO" id="GO:0016705">
    <property type="term" value="F:oxidoreductase activity, acting on paired donors, with incorporation or reduction of molecular oxygen"/>
    <property type="evidence" value="ECO:0007669"/>
    <property type="project" value="InterPro"/>
</dbReference>
<dbReference type="PANTHER" id="PTHR24287:SF1">
    <property type="entry name" value="P450, PUTATIVE (EUROFUNG)-RELATED"/>
    <property type="match status" value="1"/>
</dbReference>
<organism evidence="11 12">
    <name type="scientific">Aspergillus versicolor CBS 583.65</name>
    <dbReference type="NCBI Taxonomy" id="1036611"/>
    <lineage>
        <taxon>Eukaryota</taxon>
        <taxon>Fungi</taxon>
        <taxon>Dikarya</taxon>
        <taxon>Ascomycota</taxon>
        <taxon>Pezizomycotina</taxon>
        <taxon>Eurotiomycetes</taxon>
        <taxon>Eurotiomycetidae</taxon>
        <taxon>Eurotiales</taxon>
        <taxon>Aspergillaceae</taxon>
        <taxon>Aspergillus</taxon>
        <taxon>Aspergillus subgen. Nidulantes</taxon>
    </lineage>
</organism>
<protein>
    <recommendedName>
        <fullName evidence="13">Cytochrome P450</fullName>
    </recommendedName>
</protein>
<evidence type="ECO:0000256" key="2">
    <source>
        <dbReference type="ARBA" id="ARBA00010617"/>
    </source>
</evidence>
<dbReference type="SUPFAM" id="SSF48264">
    <property type="entry name" value="Cytochrome P450"/>
    <property type="match status" value="1"/>
</dbReference>
<keyword evidence="3 8" id="KW-0349">Heme</keyword>
<dbReference type="RefSeq" id="XP_040667118.1">
    <property type="nucleotide sequence ID" value="XM_040808230.1"/>
</dbReference>
<dbReference type="STRING" id="1036611.A0A1L9PIT6"/>
<dbReference type="InterPro" id="IPR017972">
    <property type="entry name" value="Cyt_P450_CS"/>
</dbReference>
<dbReference type="PANTHER" id="PTHR24287">
    <property type="entry name" value="P450, PUTATIVE (EUROFUNG)-RELATED"/>
    <property type="match status" value="1"/>
</dbReference>
<evidence type="ECO:0000256" key="10">
    <source>
        <dbReference type="SAM" id="SignalP"/>
    </source>
</evidence>
<dbReference type="PROSITE" id="PS00086">
    <property type="entry name" value="CYTOCHROME_P450"/>
    <property type="match status" value="1"/>
</dbReference>
<proteinExistence type="inferred from homology"/>
<keyword evidence="7 9" id="KW-0503">Monooxygenase</keyword>
<dbReference type="GO" id="GO:0020037">
    <property type="term" value="F:heme binding"/>
    <property type="evidence" value="ECO:0007669"/>
    <property type="project" value="InterPro"/>
</dbReference>
<evidence type="ECO:0000256" key="1">
    <source>
        <dbReference type="ARBA" id="ARBA00001971"/>
    </source>
</evidence>
<dbReference type="Gene3D" id="1.10.630.10">
    <property type="entry name" value="Cytochrome P450"/>
    <property type="match status" value="1"/>
</dbReference>
<keyword evidence="6 8" id="KW-0408">Iron</keyword>
<feature type="binding site" description="axial binding residue" evidence="8">
    <location>
        <position position="460"/>
    </location>
    <ligand>
        <name>heme</name>
        <dbReference type="ChEBI" id="CHEBI:30413"/>
    </ligand>
    <ligandPart>
        <name>Fe</name>
        <dbReference type="ChEBI" id="CHEBI:18248"/>
    </ligandPart>
</feature>
<dbReference type="GO" id="GO:0004497">
    <property type="term" value="F:monooxygenase activity"/>
    <property type="evidence" value="ECO:0007669"/>
    <property type="project" value="UniProtKB-KW"/>
</dbReference>
<keyword evidence="12" id="KW-1185">Reference proteome</keyword>
<dbReference type="InterPro" id="IPR036396">
    <property type="entry name" value="Cyt_P450_sf"/>
</dbReference>
<sequence length="516" mass="58351">MLSLPFILALAAGLLALQYAWSAWAHSRKARGLRCAPIPRYPTDIVGISSLKEALQADKVKGIPLLLQRRVEKMSTREKRMVTTFRIRQMGSEIVFTCDPQNVQAMLATKFKDFELGPGRRHTLLPLLGAGIFTSDGELWSHSRALLRPQFTREQISDLDLEENHVQQAMKAMPVDPITGWTSATDIQGIFFRLTIDSATEFLFGESSGSQEEALHNGGKLPSDHFSVNFDRGQWYVAQRARFEKLHWIVDNKESRDINKKVHAYVDHFVHAALKAAVEGKPLSSNYVFLEALAMTTKDPIELRSQLLNILLAGRDTTASLLSWSLQMLARHPSFFQKLRKTILTDFGPYSPSRDNITFASLKSCRYLQYFMNEVLRLFPVVPVNRRVATQDTFLPQGGGSDGKQPVYLRAGQVVTYSPFVTQRRKDLWGEDAEEFNPDRWFDRRAGWEYLPFNGGPRLCIGQQFALTEAGYVLVRLLQRFDAIEDVYPGREINYGLSVTLAPGDPVTVRLHEAAA</sequence>
<evidence type="ECO:0000313" key="11">
    <source>
        <dbReference type="EMBL" id="OJJ01356.1"/>
    </source>
</evidence>
<keyword evidence="10" id="KW-0732">Signal</keyword>
<dbReference type="GO" id="GO:0005506">
    <property type="term" value="F:iron ion binding"/>
    <property type="evidence" value="ECO:0007669"/>
    <property type="project" value="InterPro"/>
</dbReference>
<dbReference type="InterPro" id="IPR001128">
    <property type="entry name" value="Cyt_P450"/>
</dbReference>
<dbReference type="CDD" id="cd11063">
    <property type="entry name" value="CYP52"/>
    <property type="match status" value="1"/>
</dbReference>
<dbReference type="Proteomes" id="UP000184073">
    <property type="component" value="Unassembled WGS sequence"/>
</dbReference>
<dbReference type="AlphaFoldDB" id="A0A1L9PIT6"/>
<evidence type="ECO:0000256" key="6">
    <source>
        <dbReference type="ARBA" id="ARBA00023004"/>
    </source>
</evidence>
<evidence type="ECO:0000256" key="7">
    <source>
        <dbReference type="ARBA" id="ARBA00023033"/>
    </source>
</evidence>
<dbReference type="InterPro" id="IPR047146">
    <property type="entry name" value="Cyt_P450_E_CYP52_fungi"/>
</dbReference>
<dbReference type="PRINTS" id="PR00385">
    <property type="entry name" value="P450"/>
</dbReference>
<gene>
    <name evidence="11" type="ORF">ASPVEDRAFT_150183</name>
</gene>
<feature type="chain" id="PRO_5012702190" description="Cytochrome P450" evidence="10">
    <location>
        <begin position="26"/>
        <end position="516"/>
    </location>
</feature>
<dbReference type="PRINTS" id="PR00463">
    <property type="entry name" value="EP450I"/>
</dbReference>
<evidence type="ECO:0000256" key="4">
    <source>
        <dbReference type="ARBA" id="ARBA00022723"/>
    </source>
</evidence>
<comment type="cofactor">
    <cofactor evidence="1 8">
        <name>heme</name>
        <dbReference type="ChEBI" id="CHEBI:30413"/>
    </cofactor>
</comment>
<evidence type="ECO:0000313" key="12">
    <source>
        <dbReference type="Proteomes" id="UP000184073"/>
    </source>
</evidence>
<accession>A0A1L9PIT6</accession>
<dbReference type="EMBL" id="KV878128">
    <property type="protein sequence ID" value="OJJ01356.1"/>
    <property type="molecule type" value="Genomic_DNA"/>
</dbReference>
<evidence type="ECO:0000256" key="9">
    <source>
        <dbReference type="RuleBase" id="RU000461"/>
    </source>
</evidence>
<feature type="signal peptide" evidence="10">
    <location>
        <begin position="1"/>
        <end position="25"/>
    </location>
</feature>
<name>A0A1L9PIT6_ASPVE</name>
<dbReference type="GeneID" id="63723741"/>
<keyword evidence="4 8" id="KW-0479">Metal-binding</keyword>
<dbReference type="VEuPathDB" id="FungiDB:ASPVEDRAFT_150183"/>
<evidence type="ECO:0000256" key="5">
    <source>
        <dbReference type="ARBA" id="ARBA00023002"/>
    </source>
</evidence>
<dbReference type="InterPro" id="IPR002401">
    <property type="entry name" value="Cyt_P450_E_grp-I"/>
</dbReference>
<dbReference type="OrthoDB" id="1470350at2759"/>
<reference evidence="12" key="1">
    <citation type="journal article" date="2017" name="Genome Biol.">
        <title>Comparative genomics reveals high biological diversity and specific adaptations in the industrially and medically important fungal genus Aspergillus.</title>
        <authorList>
            <person name="de Vries R.P."/>
            <person name="Riley R."/>
            <person name="Wiebenga A."/>
            <person name="Aguilar-Osorio G."/>
            <person name="Amillis S."/>
            <person name="Uchima C.A."/>
            <person name="Anderluh G."/>
            <person name="Asadollahi M."/>
            <person name="Askin M."/>
            <person name="Barry K."/>
            <person name="Battaglia E."/>
            <person name="Bayram O."/>
            <person name="Benocci T."/>
            <person name="Braus-Stromeyer S.A."/>
            <person name="Caldana C."/>
            <person name="Canovas D."/>
            <person name="Cerqueira G.C."/>
            <person name="Chen F."/>
            <person name="Chen W."/>
            <person name="Choi C."/>
            <person name="Clum A."/>
            <person name="Dos Santos R.A."/>
            <person name="Damasio A.R."/>
            <person name="Diallinas G."/>
            <person name="Emri T."/>
            <person name="Fekete E."/>
            <person name="Flipphi M."/>
            <person name="Freyberg S."/>
            <person name="Gallo A."/>
            <person name="Gournas C."/>
            <person name="Habgood R."/>
            <person name="Hainaut M."/>
            <person name="Harispe M.L."/>
            <person name="Henrissat B."/>
            <person name="Hilden K.S."/>
            <person name="Hope R."/>
            <person name="Hossain A."/>
            <person name="Karabika E."/>
            <person name="Karaffa L."/>
            <person name="Karanyi Z."/>
            <person name="Krasevec N."/>
            <person name="Kuo A."/>
            <person name="Kusch H."/>
            <person name="LaButti K."/>
            <person name="Lagendijk E.L."/>
            <person name="Lapidus A."/>
            <person name="Levasseur A."/>
            <person name="Lindquist E."/>
            <person name="Lipzen A."/>
            <person name="Logrieco A.F."/>
            <person name="MacCabe A."/>
            <person name="Maekelae M.R."/>
            <person name="Malavazi I."/>
            <person name="Melin P."/>
            <person name="Meyer V."/>
            <person name="Mielnichuk N."/>
            <person name="Miskei M."/>
            <person name="Molnar A.P."/>
            <person name="Mule G."/>
            <person name="Ngan C.Y."/>
            <person name="Orejas M."/>
            <person name="Orosz E."/>
            <person name="Ouedraogo J.P."/>
            <person name="Overkamp K.M."/>
            <person name="Park H.-S."/>
            <person name="Perrone G."/>
            <person name="Piumi F."/>
            <person name="Punt P.J."/>
            <person name="Ram A.F."/>
            <person name="Ramon A."/>
            <person name="Rauscher S."/>
            <person name="Record E."/>
            <person name="Riano-Pachon D.M."/>
            <person name="Robert V."/>
            <person name="Roehrig J."/>
            <person name="Ruller R."/>
            <person name="Salamov A."/>
            <person name="Salih N.S."/>
            <person name="Samson R.A."/>
            <person name="Sandor E."/>
            <person name="Sanguinetti M."/>
            <person name="Schuetze T."/>
            <person name="Sepcic K."/>
            <person name="Shelest E."/>
            <person name="Sherlock G."/>
            <person name="Sophianopoulou V."/>
            <person name="Squina F.M."/>
            <person name="Sun H."/>
            <person name="Susca A."/>
            <person name="Todd R.B."/>
            <person name="Tsang A."/>
            <person name="Unkles S.E."/>
            <person name="van de Wiele N."/>
            <person name="van Rossen-Uffink D."/>
            <person name="Oliveira J.V."/>
            <person name="Vesth T.C."/>
            <person name="Visser J."/>
            <person name="Yu J.-H."/>
            <person name="Zhou M."/>
            <person name="Andersen M.R."/>
            <person name="Archer D.B."/>
            <person name="Baker S.E."/>
            <person name="Benoit I."/>
            <person name="Brakhage A.A."/>
            <person name="Braus G.H."/>
            <person name="Fischer R."/>
            <person name="Frisvad J.C."/>
            <person name="Goldman G.H."/>
            <person name="Houbraken J."/>
            <person name="Oakley B."/>
            <person name="Pocsi I."/>
            <person name="Scazzocchio C."/>
            <person name="Seiboth B."/>
            <person name="vanKuyk P.A."/>
            <person name="Wortman J."/>
            <person name="Dyer P.S."/>
            <person name="Grigoriev I.V."/>
        </authorList>
    </citation>
    <scope>NUCLEOTIDE SEQUENCE [LARGE SCALE GENOMIC DNA]</scope>
    <source>
        <strain evidence="12">CBS 583.65</strain>
    </source>
</reference>